<feature type="transmembrane region" description="Helical" evidence="5">
    <location>
        <begin position="171"/>
        <end position="194"/>
    </location>
</feature>
<keyword evidence="2 5" id="KW-0812">Transmembrane</keyword>
<evidence type="ECO:0000256" key="5">
    <source>
        <dbReference type="SAM" id="Phobius"/>
    </source>
</evidence>
<feature type="transmembrane region" description="Helical" evidence="5">
    <location>
        <begin position="380"/>
        <end position="399"/>
    </location>
</feature>
<feature type="transmembrane region" description="Helical" evidence="5">
    <location>
        <begin position="256"/>
        <end position="274"/>
    </location>
</feature>
<dbReference type="InterPro" id="IPR005829">
    <property type="entry name" value="Sugar_transporter_CS"/>
</dbReference>
<sequence>MTIRERIDASAMSPYQWLIIGLCTLLNALDGFDVLAMAFTANRVSADFALNGAQLGVLLSSGLLGMAAGSLLLAPFADVIGRRPMTILATALAAAGMFLSATAHSAVELGAWRFLTGLGVGGILACTNVIASEYSSRRGRGMSVAIYTAGYGVGATLGGMAAVGLQASFGWRSVFVFGGTATAVVCLLLVALLPESVDFLLSRRPVRALERLNRISQRIGQPASTELPAGTGAAAGSRASVRSQVATLFSARHRRVTVLVWAAFFTTMFGFYFVNSWTPKLLVTAGMTESQGVVGGLMLTLGGTFGSLLFGALATKWSARSVLLRFTVLAAVAMVVFISTASFMALAFAAGVVVGMLINGCIAGLYTISPASYEAPIRSTGVGWALGVGRLGAIIAPLATGALLDASWTPVQLYLGVGAVLLVAAAAVWLLGPARPAAPAGAGESAQASTAGPEPVRH</sequence>
<feature type="transmembrane region" description="Helical" evidence="5">
    <location>
        <begin position="86"/>
        <end position="106"/>
    </location>
</feature>
<dbReference type="InterPro" id="IPR036259">
    <property type="entry name" value="MFS_trans_sf"/>
</dbReference>
<keyword evidence="3 5" id="KW-1133">Transmembrane helix</keyword>
<keyword evidence="4 5" id="KW-0472">Membrane</keyword>
<dbReference type="Gene3D" id="1.20.1250.20">
    <property type="entry name" value="MFS general substrate transporter like domains"/>
    <property type="match status" value="1"/>
</dbReference>
<feature type="transmembrane region" description="Helical" evidence="5">
    <location>
        <begin position="144"/>
        <end position="165"/>
    </location>
</feature>
<gene>
    <name evidence="7" type="ORF">GCM10023081_03900</name>
</gene>
<comment type="caution">
    <text evidence="7">The sequence shown here is derived from an EMBL/GenBank/DDBJ whole genome shotgun (WGS) entry which is preliminary data.</text>
</comment>
<evidence type="ECO:0000256" key="3">
    <source>
        <dbReference type="ARBA" id="ARBA00022989"/>
    </source>
</evidence>
<feature type="transmembrane region" description="Helical" evidence="5">
    <location>
        <begin position="112"/>
        <end position="132"/>
    </location>
</feature>
<feature type="transmembrane region" description="Helical" evidence="5">
    <location>
        <begin position="322"/>
        <end position="339"/>
    </location>
</feature>
<evidence type="ECO:0000256" key="2">
    <source>
        <dbReference type="ARBA" id="ARBA00022692"/>
    </source>
</evidence>
<organism evidence="7 8">
    <name type="scientific">Arthrobacter ginkgonis</name>
    <dbReference type="NCBI Taxonomy" id="1630594"/>
    <lineage>
        <taxon>Bacteria</taxon>
        <taxon>Bacillati</taxon>
        <taxon>Actinomycetota</taxon>
        <taxon>Actinomycetes</taxon>
        <taxon>Micrococcales</taxon>
        <taxon>Micrococcaceae</taxon>
        <taxon>Arthrobacter</taxon>
    </lineage>
</organism>
<dbReference type="PANTHER" id="PTHR23508:SF10">
    <property type="entry name" value="CARBOXYLIC ACID TRANSPORTER PROTEIN HOMOLOG"/>
    <property type="match status" value="1"/>
</dbReference>
<feature type="transmembrane region" description="Helical" evidence="5">
    <location>
        <begin position="55"/>
        <end position="74"/>
    </location>
</feature>
<evidence type="ECO:0000313" key="8">
    <source>
        <dbReference type="Proteomes" id="UP001500752"/>
    </source>
</evidence>
<dbReference type="PROSITE" id="PS00217">
    <property type="entry name" value="SUGAR_TRANSPORT_2"/>
    <property type="match status" value="1"/>
</dbReference>
<evidence type="ECO:0000256" key="4">
    <source>
        <dbReference type="ARBA" id="ARBA00023136"/>
    </source>
</evidence>
<dbReference type="SUPFAM" id="SSF103473">
    <property type="entry name" value="MFS general substrate transporter"/>
    <property type="match status" value="1"/>
</dbReference>
<dbReference type="RefSeq" id="WP_345148060.1">
    <property type="nucleotide sequence ID" value="NZ_BAABEO010000006.1"/>
</dbReference>
<feature type="domain" description="Major facilitator superfamily (MFS) profile" evidence="6">
    <location>
        <begin position="19"/>
        <end position="436"/>
    </location>
</feature>
<dbReference type="InterPro" id="IPR011701">
    <property type="entry name" value="MFS"/>
</dbReference>
<dbReference type="PANTHER" id="PTHR23508">
    <property type="entry name" value="CARBOXYLIC ACID TRANSPORTER PROTEIN HOMOLOG"/>
    <property type="match status" value="1"/>
</dbReference>
<dbReference type="PROSITE" id="PS50850">
    <property type="entry name" value="MFS"/>
    <property type="match status" value="1"/>
</dbReference>
<dbReference type="EMBL" id="BAABEO010000006">
    <property type="protein sequence ID" value="GAA3668635.1"/>
    <property type="molecule type" value="Genomic_DNA"/>
</dbReference>
<dbReference type="Proteomes" id="UP001500752">
    <property type="component" value="Unassembled WGS sequence"/>
</dbReference>
<evidence type="ECO:0000256" key="1">
    <source>
        <dbReference type="ARBA" id="ARBA00004651"/>
    </source>
</evidence>
<comment type="subcellular location">
    <subcellularLocation>
        <location evidence="1">Cell membrane</location>
        <topology evidence="1">Multi-pass membrane protein</topology>
    </subcellularLocation>
</comment>
<feature type="transmembrane region" description="Helical" evidence="5">
    <location>
        <begin position="345"/>
        <end position="368"/>
    </location>
</feature>
<evidence type="ECO:0000313" key="7">
    <source>
        <dbReference type="EMBL" id="GAA3668635.1"/>
    </source>
</evidence>
<protein>
    <submittedName>
        <fullName evidence="7">Aromatic acid/H+ symport family MFS transporter</fullName>
    </submittedName>
</protein>
<reference evidence="8" key="1">
    <citation type="journal article" date="2019" name="Int. J. Syst. Evol. Microbiol.">
        <title>The Global Catalogue of Microorganisms (GCM) 10K type strain sequencing project: providing services to taxonomists for standard genome sequencing and annotation.</title>
        <authorList>
            <consortium name="The Broad Institute Genomics Platform"/>
            <consortium name="The Broad Institute Genome Sequencing Center for Infectious Disease"/>
            <person name="Wu L."/>
            <person name="Ma J."/>
        </authorList>
    </citation>
    <scope>NUCLEOTIDE SEQUENCE [LARGE SCALE GENOMIC DNA]</scope>
    <source>
        <strain evidence="8">JCM 30742</strain>
    </source>
</reference>
<evidence type="ECO:0000259" key="6">
    <source>
        <dbReference type="PROSITE" id="PS50850"/>
    </source>
</evidence>
<dbReference type="PROSITE" id="PS00216">
    <property type="entry name" value="SUGAR_TRANSPORT_1"/>
    <property type="match status" value="1"/>
</dbReference>
<proteinExistence type="predicted"/>
<feature type="transmembrane region" description="Helical" evidence="5">
    <location>
        <begin position="294"/>
        <end position="315"/>
    </location>
</feature>
<keyword evidence="8" id="KW-1185">Reference proteome</keyword>
<dbReference type="Pfam" id="PF07690">
    <property type="entry name" value="MFS_1"/>
    <property type="match status" value="1"/>
</dbReference>
<accession>A0ABP7BUH7</accession>
<name>A0ABP7BUH7_9MICC</name>
<feature type="transmembrane region" description="Helical" evidence="5">
    <location>
        <begin position="411"/>
        <end position="431"/>
    </location>
</feature>
<dbReference type="InterPro" id="IPR020846">
    <property type="entry name" value="MFS_dom"/>
</dbReference>